<feature type="domain" description="CARD" evidence="3">
    <location>
        <begin position="1"/>
        <end position="91"/>
    </location>
</feature>
<proteinExistence type="predicted"/>
<gene>
    <name evidence="4" type="ORF">DPMN_084353</name>
</gene>
<sequence length="622" mass="71563">MEERERGILERNSGLLVGNIVMGKEFFRFLRAEHVLPDTMVNDIQSNKCQVTRNRKLLEVLRLRGGDSYRKFRHVLYLSGHQLLADHLYGEDFETKLWRGDELFSKFPKVFHHVSDDCKAKILKFLETKVKEKAVTNAWLTSSSERLDLMESRKIIFDAEKDYKLKLETKSKKVLQMKDDVTRLTEEIKKRDGELSRMQQEVGLMQKNFKEDLATQSRFNAANSNSIMHLKGRFDNFNERVRNVNVAIRRFLEPDNVHVDEDPENVKLSALEKNVRKLTLVARTNIETTSSNTNEKEAILSILRTSSKSKNQTLLEIVQHYVDKQEKGKTALGKELEMLLEVVRGNRFTAKMSTKPNTDLKYLRNQMAMLREEVEHMKKKLEWKDAQITDLIKENSDLKDQTTKQPYSQKTVSFPQLSSNPPGSHGVSRDTPDSTRDMDKAYQQFNRYIEGSTTPPPSRRTSTYRRGSIAEVALETEQPVVLNDVRSRRNSKYDYSGIDILGTSSQYRRSSTDINSIEIAREIKNASASGLDKAIATKNASLNVLDKATATNVHYPRPRPDDKGIDDVKRRNDVMPDLTSEFSRGGRRPSLAELITIYENSQDDHVANEENNKTRLPVLQET</sequence>
<evidence type="ECO:0000256" key="1">
    <source>
        <dbReference type="SAM" id="Coils"/>
    </source>
</evidence>
<evidence type="ECO:0000313" key="4">
    <source>
        <dbReference type="EMBL" id="KAH3696873.1"/>
    </source>
</evidence>
<protein>
    <recommendedName>
        <fullName evidence="3">CARD domain-containing protein</fullName>
    </recommendedName>
</protein>
<dbReference type="OrthoDB" id="6150087at2759"/>
<accession>A0A9D3YAL3</accession>
<reference evidence="4" key="1">
    <citation type="journal article" date="2019" name="bioRxiv">
        <title>The Genome of the Zebra Mussel, Dreissena polymorpha: A Resource for Invasive Species Research.</title>
        <authorList>
            <person name="McCartney M.A."/>
            <person name="Auch B."/>
            <person name="Kono T."/>
            <person name="Mallez S."/>
            <person name="Zhang Y."/>
            <person name="Obille A."/>
            <person name="Becker A."/>
            <person name="Abrahante J.E."/>
            <person name="Garbe J."/>
            <person name="Badalamenti J.P."/>
            <person name="Herman A."/>
            <person name="Mangelson H."/>
            <person name="Liachko I."/>
            <person name="Sullivan S."/>
            <person name="Sone E.D."/>
            <person name="Koren S."/>
            <person name="Silverstein K.A.T."/>
            <person name="Beckman K.B."/>
            <person name="Gohl D.M."/>
        </authorList>
    </citation>
    <scope>NUCLEOTIDE SEQUENCE</scope>
    <source>
        <strain evidence="4">Duluth1</strain>
        <tissue evidence="4">Whole animal</tissue>
    </source>
</reference>
<comment type="caution">
    <text evidence="4">The sequence shown here is derived from an EMBL/GenBank/DDBJ whole genome shotgun (WGS) entry which is preliminary data.</text>
</comment>
<reference evidence="4" key="2">
    <citation type="submission" date="2020-11" db="EMBL/GenBank/DDBJ databases">
        <authorList>
            <person name="McCartney M.A."/>
            <person name="Auch B."/>
            <person name="Kono T."/>
            <person name="Mallez S."/>
            <person name="Becker A."/>
            <person name="Gohl D.M."/>
            <person name="Silverstein K.A.T."/>
            <person name="Koren S."/>
            <person name="Bechman K.B."/>
            <person name="Herman A."/>
            <person name="Abrahante J.E."/>
            <person name="Garbe J."/>
        </authorList>
    </citation>
    <scope>NUCLEOTIDE SEQUENCE</scope>
    <source>
        <strain evidence="4">Duluth1</strain>
        <tissue evidence="4">Whole animal</tissue>
    </source>
</reference>
<feature type="compositionally biased region" description="Polar residues" evidence="2">
    <location>
        <begin position="403"/>
        <end position="422"/>
    </location>
</feature>
<dbReference type="SUPFAM" id="SSF47986">
    <property type="entry name" value="DEATH domain"/>
    <property type="match status" value="1"/>
</dbReference>
<dbReference type="GO" id="GO:0042981">
    <property type="term" value="P:regulation of apoptotic process"/>
    <property type="evidence" value="ECO:0007669"/>
    <property type="project" value="InterPro"/>
</dbReference>
<dbReference type="AlphaFoldDB" id="A0A9D3YAL3"/>
<dbReference type="CDD" id="cd01671">
    <property type="entry name" value="CARD"/>
    <property type="match status" value="1"/>
</dbReference>
<evidence type="ECO:0000259" key="3">
    <source>
        <dbReference type="PROSITE" id="PS50209"/>
    </source>
</evidence>
<feature type="region of interest" description="Disordered" evidence="2">
    <location>
        <begin position="602"/>
        <end position="622"/>
    </location>
</feature>
<evidence type="ECO:0000256" key="2">
    <source>
        <dbReference type="SAM" id="MobiDB-lite"/>
    </source>
</evidence>
<dbReference type="Proteomes" id="UP000828390">
    <property type="component" value="Unassembled WGS sequence"/>
</dbReference>
<dbReference type="PROSITE" id="PS50209">
    <property type="entry name" value="CARD"/>
    <property type="match status" value="1"/>
</dbReference>
<feature type="compositionally biased region" description="Basic and acidic residues" evidence="2">
    <location>
        <begin position="427"/>
        <end position="437"/>
    </location>
</feature>
<dbReference type="InterPro" id="IPR011029">
    <property type="entry name" value="DEATH-like_dom_sf"/>
</dbReference>
<evidence type="ECO:0000313" key="5">
    <source>
        <dbReference type="Proteomes" id="UP000828390"/>
    </source>
</evidence>
<feature type="coiled-coil region" evidence="1">
    <location>
        <begin position="167"/>
        <end position="201"/>
    </location>
</feature>
<feature type="region of interest" description="Disordered" evidence="2">
    <location>
        <begin position="397"/>
        <end position="437"/>
    </location>
</feature>
<organism evidence="4 5">
    <name type="scientific">Dreissena polymorpha</name>
    <name type="common">Zebra mussel</name>
    <name type="synonym">Mytilus polymorpha</name>
    <dbReference type="NCBI Taxonomy" id="45954"/>
    <lineage>
        <taxon>Eukaryota</taxon>
        <taxon>Metazoa</taxon>
        <taxon>Spiralia</taxon>
        <taxon>Lophotrochozoa</taxon>
        <taxon>Mollusca</taxon>
        <taxon>Bivalvia</taxon>
        <taxon>Autobranchia</taxon>
        <taxon>Heteroconchia</taxon>
        <taxon>Euheterodonta</taxon>
        <taxon>Imparidentia</taxon>
        <taxon>Neoheterodontei</taxon>
        <taxon>Myida</taxon>
        <taxon>Dreissenoidea</taxon>
        <taxon>Dreissenidae</taxon>
        <taxon>Dreissena</taxon>
    </lineage>
</organism>
<dbReference type="Gene3D" id="1.10.533.10">
    <property type="entry name" value="Death Domain, Fas"/>
    <property type="match status" value="1"/>
</dbReference>
<dbReference type="EMBL" id="JAIWYP010000016">
    <property type="protein sequence ID" value="KAH3696873.1"/>
    <property type="molecule type" value="Genomic_DNA"/>
</dbReference>
<keyword evidence="1" id="KW-0175">Coiled coil</keyword>
<feature type="compositionally biased region" description="Basic and acidic residues" evidence="2">
    <location>
        <begin position="602"/>
        <end position="613"/>
    </location>
</feature>
<name>A0A9D3YAL3_DREPO</name>
<dbReference type="InterPro" id="IPR001315">
    <property type="entry name" value="CARD"/>
</dbReference>
<keyword evidence="5" id="KW-1185">Reference proteome</keyword>